<dbReference type="OrthoDB" id="10648373at2759"/>
<sequence length="327" mass="32727">MDAEGGTAGRFAIAYRNLRTKEAGVRLCAIVTDRPASLAQEESGGASETGGDSTEKAGPVERVSFGAEALLPTSGRVLTYLLITAVTPSRLVAAYADAREGNLCMVDYTGGVASVSQSQRFVAGKPLSLSISAFGFGGALVAYYTSNPWRAVVLRAEARGVGRGTGGSGSTVGKSAGAVVGLKATATSNSAAAAAAAGAKPGGGDVGSTHGALELSESIISPYYSTHTDIASLHGMTFLAVYYDGSNGDAGTCTVGSIGRGVGVAMTDAEEGQSVSVVFSGVSSGHEGLEVGTCYFATADGSLTSSSTRYPVGLAISNSELLLDKCS</sequence>
<evidence type="ECO:0000313" key="3">
    <source>
        <dbReference type="Proteomes" id="UP000660262"/>
    </source>
</evidence>
<organism evidence="2 3">
    <name type="scientific">Pycnococcus provasolii</name>
    <dbReference type="NCBI Taxonomy" id="41880"/>
    <lineage>
        <taxon>Eukaryota</taxon>
        <taxon>Viridiplantae</taxon>
        <taxon>Chlorophyta</taxon>
        <taxon>Pseudoscourfieldiophyceae</taxon>
        <taxon>Pseudoscourfieldiales</taxon>
        <taxon>Pycnococcaceae</taxon>
        <taxon>Pycnococcus</taxon>
    </lineage>
</organism>
<comment type="caution">
    <text evidence="2">The sequence shown here is derived from an EMBL/GenBank/DDBJ whole genome shotgun (WGS) entry which is preliminary data.</text>
</comment>
<gene>
    <name evidence="2" type="ORF">PPROV_001071600</name>
</gene>
<evidence type="ECO:0000313" key="2">
    <source>
        <dbReference type="EMBL" id="GHP11989.1"/>
    </source>
</evidence>
<reference evidence="2" key="1">
    <citation type="submission" date="2020-10" db="EMBL/GenBank/DDBJ databases">
        <title>Unveiling of a novel bifunctional photoreceptor, Dualchrome1, isolated from a cosmopolitan green alga.</title>
        <authorList>
            <person name="Suzuki S."/>
            <person name="Kawachi M."/>
        </authorList>
    </citation>
    <scope>NUCLEOTIDE SEQUENCE</scope>
    <source>
        <strain evidence="2">NIES 2893</strain>
    </source>
</reference>
<name>A0A830I4Q0_9CHLO</name>
<dbReference type="AlphaFoldDB" id="A0A830I4Q0"/>
<dbReference type="EMBL" id="BNJQ01000037">
    <property type="protein sequence ID" value="GHP11989.1"/>
    <property type="molecule type" value="Genomic_DNA"/>
</dbReference>
<feature type="region of interest" description="Disordered" evidence="1">
    <location>
        <begin position="39"/>
        <end position="58"/>
    </location>
</feature>
<keyword evidence="3" id="KW-1185">Reference proteome</keyword>
<evidence type="ECO:0000256" key="1">
    <source>
        <dbReference type="SAM" id="MobiDB-lite"/>
    </source>
</evidence>
<accession>A0A830I4Q0</accession>
<proteinExistence type="predicted"/>
<protein>
    <submittedName>
        <fullName evidence="2">Uncharacterized protein</fullName>
    </submittedName>
</protein>
<dbReference type="Proteomes" id="UP000660262">
    <property type="component" value="Unassembled WGS sequence"/>
</dbReference>